<comment type="caution">
    <text evidence="1">The sequence shown here is derived from an EMBL/GenBank/DDBJ whole genome shotgun (WGS) entry which is preliminary data.</text>
</comment>
<dbReference type="PRINTS" id="PR00413">
    <property type="entry name" value="HADHALOGNASE"/>
</dbReference>
<reference evidence="1 2" key="1">
    <citation type="submission" date="2017-01" db="EMBL/GenBank/DDBJ databases">
        <title>Genome analysis of Paenibacillus selenitrireducens ES3-24.</title>
        <authorList>
            <person name="Xu D."/>
            <person name="Yao R."/>
            <person name="Zheng S."/>
        </authorList>
    </citation>
    <scope>NUCLEOTIDE SEQUENCE [LARGE SCALE GENOMIC DNA]</scope>
    <source>
        <strain evidence="1 2">ES3-24</strain>
    </source>
</reference>
<dbReference type="Proteomes" id="UP000190188">
    <property type="component" value="Unassembled WGS sequence"/>
</dbReference>
<evidence type="ECO:0000313" key="2">
    <source>
        <dbReference type="Proteomes" id="UP000190188"/>
    </source>
</evidence>
<evidence type="ECO:0000313" key="1">
    <source>
        <dbReference type="EMBL" id="OPA77747.1"/>
    </source>
</evidence>
<dbReference type="EMBL" id="MSZX01000005">
    <property type="protein sequence ID" value="OPA77747.1"/>
    <property type="molecule type" value="Genomic_DNA"/>
</dbReference>
<dbReference type="SFLD" id="SFLDS00003">
    <property type="entry name" value="Haloacid_Dehalogenase"/>
    <property type="match status" value="1"/>
</dbReference>
<dbReference type="NCBIfam" id="TIGR01549">
    <property type="entry name" value="HAD-SF-IA-v1"/>
    <property type="match status" value="1"/>
</dbReference>
<dbReference type="Gene3D" id="1.10.150.720">
    <property type="entry name" value="Haloacid dehalogenase-like hydrolase"/>
    <property type="match status" value="1"/>
</dbReference>
<protein>
    <recommendedName>
        <fullName evidence="3">Haloacid dehalogenase</fullName>
    </recommendedName>
</protein>
<dbReference type="AlphaFoldDB" id="A0A1T2XCV7"/>
<dbReference type="InterPro" id="IPR044924">
    <property type="entry name" value="HAD-SF_hydro_IA_REG-2-like_cap"/>
</dbReference>
<dbReference type="InterPro" id="IPR051828">
    <property type="entry name" value="HAD-like_hydrolase_domain"/>
</dbReference>
<dbReference type="InterPro" id="IPR006439">
    <property type="entry name" value="HAD-SF_hydro_IA"/>
</dbReference>
<dbReference type="OrthoDB" id="9809962at2"/>
<dbReference type="InterPro" id="IPR036412">
    <property type="entry name" value="HAD-like_sf"/>
</dbReference>
<proteinExistence type="predicted"/>
<organism evidence="1 2">
    <name type="scientific">Paenibacillus selenitireducens</name>
    <dbReference type="NCBI Taxonomy" id="1324314"/>
    <lineage>
        <taxon>Bacteria</taxon>
        <taxon>Bacillati</taxon>
        <taxon>Bacillota</taxon>
        <taxon>Bacilli</taxon>
        <taxon>Bacillales</taxon>
        <taxon>Paenibacillaceae</taxon>
        <taxon>Paenibacillus</taxon>
    </lineage>
</organism>
<dbReference type="SUPFAM" id="SSF56784">
    <property type="entry name" value="HAD-like"/>
    <property type="match status" value="1"/>
</dbReference>
<dbReference type="Gene3D" id="3.40.50.1000">
    <property type="entry name" value="HAD superfamily/HAD-like"/>
    <property type="match status" value="1"/>
</dbReference>
<sequence length="238" mass="27315">MKKVLFWDFDGTLGGRIDGLYGRAWSASMWEALQMMNLHEKTTVEDILAHLEQGFPWQEPEIPHLHLHTPALWWEHICKIFQKIYISLGYSPELAVTLSAIAKDKYVDLSRWELYPDTMPVLRELAAEGWTHYIVSNHVPELRVIVEHLGLKPLIEDVINSAEVGYEKPNQEIFRIALRQAGEPEQVWMIGDNIVADVLGAQSVGIPSILVRHSDPRAAHQFQDFYGVLTFLRDSIHK</sequence>
<dbReference type="SFLD" id="SFLDG01129">
    <property type="entry name" value="C1.5:_HAD__Beta-PGM__Phosphata"/>
    <property type="match status" value="1"/>
</dbReference>
<dbReference type="RefSeq" id="WP_158081702.1">
    <property type="nucleotide sequence ID" value="NZ_MSZX01000005.1"/>
</dbReference>
<dbReference type="InterPro" id="IPR023214">
    <property type="entry name" value="HAD_sf"/>
</dbReference>
<accession>A0A1T2XCV7</accession>
<dbReference type="STRING" id="1324314.BVG16_15040"/>
<dbReference type="PANTHER" id="PTHR46191:SF2">
    <property type="entry name" value="HALOACID DEHALOGENASE-LIKE HYDROLASE DOMAIN-CONTAINING PROTEIN 3"/>
    <property type="match status" value="1"/>
</dbReference>
<dbReference type="PANTHER" id="PTHR46191">
    <property type="match status" value="1"/>
</dbReference>
<keyword evidence="2" id="KW-1185">Reference proteome</keyword>
<gene>
    <name evidence="1" type="ORF">BVG16_15040</name>
</gene>
<dbReference type="Pfam" id="PF00702">
    <property type="entry name" value="Hydrolase"/>
    <property type="match status" value="1"/>
</dbReference>
<evidence type="ECO:0008006" key="3">
    <source>
        <dbReference type="Google" id="ProtNLM"/>
    </source>
</evidence>
<name>A0A1T2XCV7_9BACL</name>